<proteinExistence type="predicted"/>
<dbReference type="PANTHER" id="PTHR43776">
    <property type="entry name" value="TRANSPORT ATP-BINDING PROTEIN"/>
    <property type="match status" value="1"/>
</dbReference>
<dbReference type="GO" id="GO:0005524">
    <property type="term" value="F:ATP binding"/>
    <property type="evidence" value="ECO:0007669"/>
    <property type="project" value="UniProtKB-KW"/>
</dbReference>
<reference evidence="5 6" key="1">
    <citation type="journal article" date="2014" name="BMC Genomics">
        <title>Comparison of environmental and isolate Sulfobacillus genomes reveals diverse carbon, sulfur, nitrogen, and hydrogen metabolisms.</title>
        <authorList>
            <person name="Justice N.B."/>
            <person name="Norman A."/>
            <person name="Brown C.T."/>
            <person name="Singh A."/>
            <person name="Thomas B.C."/>
            <person name="Banfield J.F."/>
        </authorList>
    </citation>
    <scope>NUCLEOTIDE SEQUENCE [LARGE SCALE GENOMIC DNA]</scope>
    <source>
        <strain evidence="5">AMDSBA1</strain>
    </source>
</reference>
<keyword evidence="2" id="KW-0547">Nucleotide-binding</keyword>
<evidence type="ECO:0000256" key="3">
    <source>
        <dbReference type="ARBA" id="ARBA00022840"/>
    </source>
</evidence>
<dbReference type="GO" id="GO:0055085">
    <property type="term" value="P:transmembrane transport"/>
    <property type="evidence" value="ECO:0007669"/>
    <property type="project" value="UniProtKB-ARBA"/>
</dbReference>
<evidence type="ECO:0000256" key="1">
    <source>
        <dbReference type="ARBA" id="ARBA00022448"/>
    </source>
</evidence>
<feature type="domain" description="ABC transporter" evidence="4">
    <location>
        <begin position="47"/>
        <end position="289"/>
    </location>
</feature>
<dbReference type="PROSITE" id="PS50893">
    <property type="entry name" value="ABC_TRANSPORTER_2"/>
    <property type="match status" value="1"/>
</dbReference>
<dbReference type="CDD" id="cd03257">
    <property type="entry name" value="ABC_NikE_OppD_transporters"/>
    <property type="match status" value="1"/>
</dbReference>
<dbReference type="AlphaFoldDB" id="A0A2T2X9V7"/>
<dbReference type="PROSITE" id="PS00211">
    <property type="entry name" value="ABC_TRANSPORTER_1"/>
    <property type="match status" value="1"/>
</dbReference>
<dbReference type="InterPro" id="IPR017871">
    <property type="entry name" value="ABC_transporter-like_CS"/>
</dbReference>
<protein>
    <submittedName>
        <fullName evidence="5">ABC transporter ATP-binding protein</fullName>
    </submittedName>
</protein>
<dbReference type="Proteomes" id="UP000242699">
    <property type="component" value="Unassembled WGS sequence"/>
</dbReference>
<dbReference type="InterPro" id="IPR003439">
    <property type="entry name" value="ABC_transporter-like_ATP-bd"/>
</dbReference>
<dbReference type="EMBL" id="PXYT01000003">
    <property type="protein sequence ID" value="PSR31275.1"/>
    <property type="molecule type" value="Genomic_DNA"/>
</dbReference>
<evidence type="ECO:0000313" key="6">
    <source>
        <dbReference type="Proteomes" id="UP000242699"/>
    </source>
</evidence>
<evidence type="ECO:0000259" key="4">
    <source>
        <dbReference type="PROSITE" id="PS50893"/>
    </source>
</evidence>
<dbReference type="InterPro" id="IPR013563">
    <property type="entry name" value="Oligopep_ABC_C"/>
</dbReference>
<dbReference type="SMART" id="SM00382">
    <property type="entry name" value="AAA"/>
    <property type="match status" value="1"/>
</dbReference>
<comment type="caution">
    <text evidence="5">The sequence shown here is derived from an EMBL/GenBank/DDBJ whole genome shotgun (WGS) entry which is preliminary data.</text>
</comment>
<organism evidence="5 6">
    <name type="scientific">Sulfobacillus benefaciens</name>
    <dbReference type="NCBI Taxonomy" id="453960"/>
    <lineage>
        <taxon>Bacteria</taxon>
        <taxon>Bacillati</taxon>
        <taxon>Bacillota</taxon>
        <taxon>Clostridia</taxon>
        <taxon>Eubacteriales</taxon>
        <taxon>Clostridiales Family XVII. Incertae Sedis</taxon>
        <taxon>Sulfobacillus</taxon>
    </lineage>
</organism>
<dbReference type="PANTHER" id="PTHR43776:SF8">
    <property type="entry name" value="ABC TRANSPORTER, ATP-BINDING PROTEIN"/>
    <property type="match status" value="1"/>
</dbReference>
<dbReference type="InterPro" id="IPR050319">
    <property type="entry name" value="ABC_transp_ATP-bind"/>
</dbReference>
<keyword evidence="3 5" id="KW-0067">ATP-binding</keyword>
<dbReference type="GO" id="GO:0015833">
    <property type="term" value="P:peptide transport"/>
    <property type="evidence" value="ECO:0007669"/>
    <property type="project" value="InterPro"/>
</dbReference>
<evidence type="ECO:0000313" key="5">
    <source>
        <dbReference type="EMBL" id="PSR31275.1"/>
    </source>
</evidence>
<gene>
    <name evidence="5" type="ORF">C7B43_02590</name>
</gene>
<dbReference type="InterPro" id="IPR003593">
    <property type="entry name" value="AAA+_ATPase"/>
</dbReference>
<dbReference type="NCBIfam" id="TIGR01727">
    <property type="entry name" value="oligo_HPY"/>
    <property type="match status" value="1"/>
</dbReference>
<name>A0A2T2X9V7_9FIRM</name>
<dbReference type="InterPro" id="IPR027417">
    <property type="entry name" value="P-loop_NTPase"/>
</dbReference>
<sequence length="363" mass="40877">MSAVCLHLFSSYTRGHGLLVSGCRNWRNYTVINNPEIGTHYDEESVLEVEDLTVTFAMGSPWRRKVLVPVNHVSFSLKKDEALGLVGESGSGKSSIAKALTRIYTPTSGEMYFHGTNVAFIRGSELRKYRQKVQMVFQDPYSALNPLKTVHQQVQRPLRLIGNTQYSVDSLLEAVGLSRDLQYKLPHELSGGQRQRVVIARAMALNPEIIVADEPISMLDVSIRASILSLMNDLRRRYHVGYLYITHDLASARFFSDRIMVMYGGHLVEIARSAELIRRPFHPYTQLLLAATPSKRQQKSALPQTGYSTPNLWSTAKGCPFAPRCLYVRGECTINRPPWTWVSSTHGVACFANELFRQPGSQM</sequence>
<keyword evidence="1" id="KW-0813">Transport</keyword>
<dbReference type="GO" id="GO:0016887">
    <property type="term" value="F:ATP hydrolysis activity"/>
    <property type="evidence" value="ECO:0007669"/>
    <property type="project" value="InterPro"/>
</dbReference>
<dbReference type="Gene3D" id="3.40.50.300">
    <property type="entry name" value="P-loop containing nucleotide triphosphate hydrolases"/>
    <property type="match status" value="1"/>
</dbReference>
<accession>A0A2T2X9V7</accession>
<dbReference type="Pfam" id="PF00005">
    <property type="entry name" value="ABC_tran"/>
    <property type="match status" value="1"/>
</dbReference>
<dbReference type="Pfam" id="PF08352">
    <property type="entry name" value="oligo_HPY"/>
    <property type="match status" value="1"/>
</dbReference>
<evidence type="ECO:0000256" key="2">
    <source>
        <dbReference type="ARBA" id="ARBA00022741"/>
    </source>
</evidence>
<dbReference type="SUPFAM" id="SSF52540">
    <property type="entry name" value="P-loop containing nucleoside triphosphate hydrolases"/>
    <property type="match status" value="1"/>
</dbReference>